<name>A0A7H0SPH8_9CORY</name>
<keyword evidence="8" id="KW-0862">Zinc</keyword>
<dbReference type="GO" id="GO:0016020">
    <property type="term" value="C:membrane"/>
    <property type="evidence" value="ECO:0007669"/>
    <property type="project" value="UniProtKB-SubCell"/>
</dbReference>
<dbReference type="CDD" id="cd23081">
    <property type="entry name" value="cpPDZ_EcRseP-like"/>
    <property type="match status" value="1"/>
</dbReference>
<dbReference type="CDD" id="cd06163">
    <property type="entry name" value="S2P-M50_PDZ_RseP-like"/>
    <property type="match status" value="1"/>
</dbReference>
<reference evidence="16 17" key="1">
    <citation type="submission" date="2019-12" db="EMBL/GenBank/DDBJ databases">
        <title>Corynebacterium sp. nov., isolated from feces of the Anser Albifrons in China.</title>
        <authorList>
            <person name="Liu Q."/>
        </authorList>
    </citation>
    <scope>NUCLEOTIDE SEQUENCE [LARGE SCALE GENOMIC DNA]</scope>
    <source>
        <strain evidence="16 17">4H37-19</strain>
    </source>
</reference>
<evidence type="ECO:0000313" key="17">
    <source>
        <dbReference type="Proteomes" id="UP000516320"/>
    </source>
</evidence>
<dbReference type="InterPro" id="IPR036034">
    <property type="entry name" value="PDZ_sf"/>
</dbReference>
<evidence type="ECO:0000256" key="6">
    <source>
        <dbReference type="ARBA" id="ARBA00022692"/>
    </source>
</evidence>
<evidence type="ECO:0000256" key="13">
    <source>
        <dbReference type="ARBA" id="ARBA00033476"/>
    </source>
</evidence>
<evidence type="ECO:0000256" key="8">
    <source>
        <dbReference type="ARBA" id="ARBA00022833"/>
    </source>
</evidence>
<evidence type="ECO:0000256" key="2">
    <source>
        <dbReference type="ARBA" id="ARBA00004141"/>
    </source>
</evidence>
<dbReference type="PANTHER" id="PTHR42837:SF2">
    <property type="entry name" value="MEMBRANE METALLOPROTEASE ARASP2, CHLOROPLASTIC-RELATED"/>
    <property type="match status" value="1"/>
</dbReference>
<dbReference type="EMBL" id="CP046884">
    <property type="protein sequence ID" value="QNQ90453.1"/>
    <property type="molecule type" value="Genomic_DNA"/>
</dbReference>
<dbReference type="GO" id="GO:0004222">
    <property type="term" value="F:metalloendopeptidase activity"/>
    <property type="evidence" value="ECO:0007669"/>
    <property type="project" value="InterPro"/>
</dbReference>
<feature type="transmembrane region" description="Helical" evidence="14">
    <location>
        <begin position="312"/>
        <end position="333"/>
    </location>
</feature>
<evidence type="ECO:0000256" key="9">
    <source>
        <dbReference type="ARBA" id="ARBA00022989"/>
    </source>
</evidence>
<comment type="cofactor">
    <cofactor evidence="1">
        <name>Zn(2+)</name>
        <dbReference type="ChEBI" id="CHEBI:29105"/>
    </cofactor>
</comment>
<dbReference type="AlphaFoldDB" id="A0A7H0SPH8"/>
<organism evidence="16 17">
    <name type="scientific">Corynebacterium poyangense</name>
    <dbReference type="NCBI Taxonomy" id="2684405"/>
    <lineage>
        <taxon>Bacteria</taxon>
        <taxon>Bacillati</taxon>
        <taxon>Actinomycetota</taxon>
        <taxon>Actinomycetes</taxon>
        <taxon>Mycobacteriales</taxon>
        <taxon>Corynebacteriaceae</taxon>
        <taxon>Corynebacterium</taxon>
    </lineage>
</organism>
<keyword evidence="6 14" id="KW-0812">Transmembrane</keyword>
<evidence type="ECO:0000256" key="14">
    <source>
        <dbReference type="SAM" id="Phobius"/>
    </source>
</evidence>
<dbReference type="Pfam" id="PF02163">
    <property type="entry name" value="Peptidase_M50"/>
    <property type="match status" value="1"/>
</dbReference>
<dbReference type="InterPro" id="IPR008915">
    <property type="entry name" value="Peptidase_M50"/>
</dbReference>
<dbReference type="InterPro" id="IPR041489">
    <property type="entry name" value="PDZ_6"/>
</dbReference>
<evidence type="ECO:0000256" key="3">
    <source>
        <dbReference type="ARBA" id="ARBA00007931"/>
    </source>
</evidence>
<dbReference type="PANTHER" id="PTHR42837">
    <property type="entry name" value="REGULATOR OF SIGMA-E PROTEASE RSEP"/>
    <property type="match status" value="1"/>
</dbReference>
<sequence>MAAYLLGVFLFAVGIAVTIALHEWGHMTAARIFGMRVRRYFIGFGPRVFSFRRGHTEYGLKAIPLGGFCDIAGMTAQEQLTPEEVPHAMFNKPWWQRIIVLLGGVIMNILVGMIILYGVAVSSGIPNPYADPSPVVGELSCVSNQRDAQHLEACSGTGPAEKAGLRPGDRIKSIDGNVVQSFSQVRDWVLERPGQEIRLGIERDGHPQEITITVASVNRLDHDGHSFRAGAIGVNAGAPPDAVRRFGPIEAIPATAQLSAQTFSASFQGLMSLPAKIPSVAMSITGKERDKESPMSVVGASRVGGELVEHNYWNVFFLLLANLNFFLALFNLIPLPPLDGGHIAVVLWEKIRDGVRRLRGLPAAGPADYSKLMPLTMTIAAILVAFGALVLVADVVNPIRLYQ</sequence>
<evidence type="ECO:0000256" key="11">
    <source>
        <dbReference type="ARBA" id="ARBA00023136"/>
    </source>
</evidence>
<accession>A0A7H0SPH8</accession>
<keyword evidence="7" id="KW-0378">Hydrolase</keyword>
<dbReference type="SMART" id="SM00228">
    <property type="entry name" value="PDZ"/>
    <property type="match status" value="1"/>
</dbReference>
<evidence type="ECO:0000256" key="1">
    <source>
        <dbReference type="ARBA" id="ARBA00001947"/>
    </source>
</evidence>
<feature type="transmembrane region" description="Helical" evidence="14">
    <location>
        <begin position="94"/>
        <end position="119"/>
    </location>
</feature>
<dbReference type="Gene3D" id="2.30.42.10">
    <property type="match status" value="1"/>
</dbReference>
<evidence type="ECO:0000256" key="10">
    <source>
        <dbReference type="ARBA" id="ARBA00023049"/>
    </source>
</evidence>
<keyword evidence="10" id="KW-0482">Metalloprotease</keyword>
<dbReference type="RefSeq" id="WP_187973768.1">
    <property type="nucleotide sequence ID" value="NZ_CP046884.1"/>
</dbReference>
<comment type="subcellular location">
    <subcellularLocation>
        <location evidence="2">Membrane</location>
        <topology evidence="2">Multi-pass membrane protein</topology>
    </subcellularLocation>
</comment>
<feature type="domain" description="PDZ" evidence="15">
    <location>
        <begin position="115"/>
        <end position="205"/>
    </location>
</feature>
<keyword evidence="5" id="KW-0645">Protease</keyword>
<comment type="similarity">
    <text evidence="3">Belongs to the peptidase M50B family.</text>
</comment>
<dbReference type="Pfam" id="PF17820">
    <property type="entry name" value="PDZ_6"/>
    <property type="match status" value="1"/>
</dbReference>
<evidence type="ECO:0000256" key="4">
    <source>
        <dbReference type="ARBA" id="ARBA00019897"/>
    </source>
</evidence>
<feature type="transmembrane region" description="Helical" evidence="14">
    <location>
        <begin position="375"/>
        <end position="396"/>
    </location>
</feature>
<dbReference type="KEGG" id="cpoy:GP475_07255"/>
<evidence type="ECO:0000259" key="15">
    <source>
        <dbReference type="SMART" id="SM00228"/>
    </source>
</evidence>
<evidence type="ECO:0000256" key="12">
    <source>
        <dbReference type="ARBA" id="ARBA00032214"/>
    </source>
</evidence>
<gene>
    <name evidence="16" type="ORF">GP475_07255</name>
</gene>
<dbReference type="Proteomes" id="UP000516320">
    <property type="component" value="Chromosome"/>
</dbReference>
<evidence type="ECO:0000256" key="5">
    <source>
        <dbReference type="ARBA" id="ARBA00022670"/>
    </source>
</evidence>
<keyword evidence="9 14" id="KW-1133">Transmembrane helix</keyword>
<keyword evidence="17" id="KW-1185">Reference proteome</keyword>
<protein>
    <recommendedName>
        <fullName evidence="4">Zinc metalloprotease Rip1</fullName>
    </recommendedName>
    <alternativeName>
        <fullName evidence="12">S2P endopeptidase</fullName>
    </alternativeName>
    <alternativeName>
        <fullName evidence="13">Site-2-type intramembrane protease</fullName>
    </alternativeName>
</protein>
<dbReference type="GO" id="GO:0006508">
    <property type="term" value="P:proteolysis"/>
    <property type="evidence" value="ECO:0007669"/>
    <property type="project" value="UniProtKB-KW"/>
</dbReference>
<proteinExistence type="inferred from homology"/>
<evidence type="ECO:0000313" key="16">
    <source>
        <dbReference type="EMBL" id="QNQ90453.1"/>
    </source>
</evidence>
<dbReference type="InterPro" id="IPR001478">
    <property type="entry name" value="PDZ"/>
</dbReference>
<keyword evidence="11 14" id="KW-0472">Membrane</keyword>
<evidence type="ECO:0000256" key="7">
    <source>
        <dbReference type="ARBA" id="ARBA00022801"/>
    </source>
</evidence>
<dbReference type="InterPro" id="IPR004387">
    <property type="entry name" value="Pept_M50_Zn"/>
</dbReference>
<dbReference type="SUPFAM" id="SSF50156">
    <property type="entry name" value="PDZ domain-like"/>
    <property type="match status" value="1"/>
</dbReference>